<evidence type="ECO:0000259" key="7">
    <source>
        <dbReference type="PROSITE" id="PS50280"/>
    </source>
</evidence>
<evidence type="ECO:0000256" key="2">
    <source>
        <dbReference type="ARBA" id="ARBA00022679"/>
    </source>
</evidence>
<dbReference type="PROSITE" id="PS50280">
    <property type="entry name" value="SET"/>
    <property type="match status" value="1"/>
</dbReference>
<keyword evidence="10" id="KW-1185">Reference proteome</keyword>
<accession>A0AAD5LXT5</accession>
<dbReference type="PANTHER" id="PTHR45747:SF4">
    <property type="entry name" value="HISTONE-LYSINE N-METHYLTRANSFERASE E(Z)"/>
    <property type="match status" value="1"/>
</dbReference>
<dbReference type="SUPFAM" id="SSF82199">
    <property type="entry name" value="SET domain"/>
    <property type="match status" value="1"/>
</dbReference>
<dbReference type="GO" id="GO:0003682">
    <property type="term" value="F:chromatin binding"/>
    <property type="evidence" value="ECO:0007669"/>
    <property type="project" value="TreeGrafter"/>
</dbReference>
<dbReference type="GO" id="GO:0031507">
    <property type="term" value="P:heterochromatin formation"/>
    <property type="evidence" value="ECO:0007669"/>
    <property type="project" value="TreeGrafter"/>
</dbReference>
<reference evidence="9" key="1">
    <citation type="submission" date="2021-12" db="EMBL/GenBank/DDBJ databases">
        <title>Prjna785345.</title>
        <authorList>
            <person name="Rujirawat T."/>
            <person name="Krajaejun T."/>
        </authorList>
    </citation>
    <scope>NUCLEOTIDE SEQUENCE</scope>
    <source>
        <strain evidence="9">Pi057C3</strain>
    </source>
</reference>
<proteinExistence type="predicted"/>
<feature type="domain" description="SET" evidence="7">
    <location>
        <begin position="609"/>
        <end position="726"/>
    </location>
</feature>
<dbReference type="SMART" id="SM01114">
    <property type="entry name" value="CXC"/>
    <property type="match status" value="1"/>
</dbReference>
<evidence type="ECO:0000313" key="9">
    <source>
        <dbReference type="EMBL" id="KAJ0395603.1"/>
    </source>
</evidence>
<feature type="region of interest" description="Disordered" evidence="6">
    <location>
        <begin position="1"/>
        <end position="46"/>
    </location>
</feature>
<dbReference type="InterPro" id="IPR001214">
    <property type="entry name" value="SET_dom"/>
</dbReference>
<organism evidence="9 10">
    <name type="scientific">Pythium insidiosum</name>
    <name type="common">Pythiosis disease agent</name>
    <dbReference type="NCBI Taxonomy" id="114742"/>
    <lineage>
        <taxon>Eukaryota</taxon>
        <taxon>Sar</taxon>
        <taxon>Stramenopiles</taxon>
        <taxon>Oomycota</taxon>
        <taxon>Peronosporomycetes</taxon>
        <taxon>Pythiales</taxon>
        <taxon>Pythiaceae</taxon>
        <taxon>Pythium</taxon>
    </lineage>
</organism>
<dbReference type="SMART" id="SM00317">
    <property type="entry name" value="SET"/>
    <property type="match status" value="1"/>
</dbReference>
<evidence type="ECO:0008006" key="11">
    <source>
        <dbReference type="Google" id="ProtNLM"/>
    </source>
</evidence>
<dbReference type="PROSITE" id="PS51633">
    <property type="entry name" value="CXC"/>
    <property type="match status" value="1"/>
</dbReference>
<dbReference type="InterPro" id="IPR026489">
    <property type="entry name" value="CXC_dom"/>
</dbReference>
<evidence type="ECO:0000256" key="3">
    <source>
        <dbReference type="ARBA" id="ARBA00022691"/>
    </source>
</evidence>
<dbReference type="InterPro" id="IPR048358">
    <property type="entry name" value="EZH1/2_MCSS"/>
</dbReference>
<dbReference type="GO" id="GO:0046976">
    <property type="term" value="F:histone H3K27 methyltransferase activity"/>
    <property type="evidence" value="ECO:0007669"/>
    <property type="project" value="TreeGrafter"/>
</dbReference>
<dbReference type="GO" id="GO:0005634">
    <property type="term" value="C:nucleus"/>
    <property type="evidence" value="ECO:0007669"/>
    <property type="project" value="TreeGrafter"/>
</dbReference>
<gene>
    <name evidence="9" type="ORF">P43SY_006104</name>
</gene>
<dbReference type="Gene3D" id="2.170.270.10">
    <property type="entry name" value="SET domain"/>
    <property type="match status" value="1"/>
</dbReference>
<keyword evidence="5" id="KW-0804">Transcription</keyword>
<keyword evidence="1" id="KW-0489">Methyltransferase</keyword>
<feature type="region of interest" description="Disordered" evidence="6">
    <location>
        <begin position="251"/>
        <end position="288"/>
    </location>
</feature>
<dbReference type="GO" id="GO:0032259">
    <property type="term" value="P:methylation"/>
    <property type="evidence" value="ECO:0007669"/>
    <property type="project" value="UniProtKB-KW"/>
</dbReference>
<feature type="domain" description="CXC" evidence="8">
    <location>
        <begin position="474"/>
        <end position="579"/>
    </location>
</feature>
<dbReference type="InterPro" id="IPR046341">
    <property type="entry name" value="SET_dom_sf"/>
</dbReference>
<evidence type="ECO:0000256" key="4">
    <source>
        <dbReference type="ARBA" id="ARBA00023015"/>
    </source>
</evidence>
<evidence type="ECO:0000313" key="10">
    <source>
        <dbReference type="Proteomes" id="UP001209570"/>
    </source>
</evidence>
<dbReference type="InterPro" id="IPR045318">
    <property type="entry name" value="EZH1/2-like"/>
</dbReference>
<keyword evidence="4" id="KW-0805">Transcription regulation</keyword>
<keyword evidence="2" id="KW-0808">Transferase</keyword>
<dbReference type="EMBL" id="JAKCXM010000335">
    <property type="protein sequence ID" value="KAJ0395603.1"/>
    <property type="molecule type" value="Genomic_DNA"/>
</dbReference>
<dbReference type="Pfam" id="PF21358">
    <property type="entry name" value="Ezh2_MCSS"/>
    <property type="match status" value="1"/>
</dbReference>
<name>A0AAD5LXT5_PYTIN</name>
<dbReference type="AlphaFoldDB" id="A0AAD5LXT5"/>
<dbReference type="InterPro" id="IPR033467">
    <property type="entry name" value="Tesmin/TSO1-like_CXC"/>
</dbReference>
<comment type="caution">
    <text evidence="9">The sequence shown here is derived from an EMBL/GenBank/DDBJ whole genome shotgun (WGS) entry which is preliminary data.</text>
</comment>
<keyword evidence="3" id="KW-0949">S-adenosyl-L-methionine</keyword>
<dbReference type="Pfam" id="PF00856">
    <property type="entry name" value="SET"/>
    <property type="match status" value="1"/>
</dbReference>
<evidence type="ECO:0000256" key="5">
    <source>
        <dbReference type="ARBA" id="ARBA00023163"/>
    </source>
</evidence>
<dbReference type="PANTHER" id="PTHR45747">
    <property type="entry name" value="HISTONE-LYSINE N-METHYLTRANSFERASE E(Z)"/>
    <property type="match status" value="1"/>
</dbReference>
<evidence type="ECO:0000256" key="6">
    <source>
        <dbReference type="SAM" id="MobiDB-lite"/>
    </source>
</evidence>
<feature type="compositionally biased region" description="Low complexity" evidence="6">
    <location>
        <begin position="1"/>
        <end position="38"/>
    </location>
</feature>
<evidence type="ECO:0000259" key="8">
    <source>
        <dbReference type="PROSITE" id="PS51633"/>
    </source>
</evidence>
<sequence length="752" mass="84537">MTSRGARAASSTAGSATQPPRNPSSGASAPPADAAASASDEDEMMEQQLQEHAIRVYNEFVCAFQRRASQRIAANRVMIEAHRRQQERSRRRYPETVDAIALDAAHGIRRQQKVPVAPEARVRKTARTEIRTTSESLALSRPTVVLPRVPATPNATMWTALSKNYDVEDERQLRYLPYFGDDDDEDVISEFFEIQRRGTSACEMDFTKEMCEAVLRHLQLTWELTPHDLALIAKTLHVDPKIMEDVHRQLHAGARPSKKQRTMLNSNKADAEPANGDATPSGDDNTSETLSMEHQMQLYERTIDSYRSLFCRRCYVYDCEYHGCREVPKLDITEQNAVYEMTKCMTTAVSTGKNCGNQCFLGQTQKNANTGKNCGNQCFLGQTQKNAKFSKARAISTAFGWDERTRVACARAYFICAGNFCDMARLLGDKTCLDVAEFCEFHDINDHSLALTHKLQSHARRPARKKKKKMTPSVSHLQQLQSGPMNVIPTVITPCAHSGACEDNNCVCHQDGRLCSKLCACIHEECKIFFAGCRCVKGRCRSRWCPCFAAGRECDLDLCVVCCAEDAAAESSTLNALVDGNRSHAEPATAVASSSSSCQNRNMSLGRHKRLRVGRSTMEGAGWGLFVDEPVAKDEFVIEYIGEMVTQEEAERRGVVYDKLNRSYLFNLDSETVIDATRKGNKTRFINHSSRPNCYSKIININSDYRIGIYAMRDIAPHTELFFDYGYDKDIKHQHIHKTPTLTEWMKKPQRS</sequence>
<protein>
    <recommendedName>
        <fullName evidence="11">Polycomb-like protein</fullName>
    </recommendedName>
</protein>
<evidence type="ECO:0000256" key="1">
    <source>
        <dbReference type="ARBA" id="ARBA00022603"/>
    </source>
</evidence>
<dbReference type="Proteomes" id="UP001209570">
    <property type="component" value="Unassembled WGS sequence"/>
</dbReference>
<dbReference type="CDD" id="cd10519">
    <property type="entry name" value="SET_EZH"/>
    <property type="match status" value="1"/>
</dbReference>